<sequence>MDFPSEVHPPSPTTLPFFFTNKFYYKGNFQGSPLKFNTVVQTKQAGIISNEGKIKEPPRGRQAQ</sequence>
<evidence type="ECO:0000313" key="2">
    <source>
        <dbReference type="Proteomes" id="UP000017645"/>
    </source>
</evidence>
<accession>U5PSS5</accession>
<keyword evidence="2" id="KW-1185">Reference proteome</keyword>
<proteinExistence type="predicted"/>
<dbReference type="EMBL" id="KF669648">
    <property type="protein sequence ID" value="AGY46801.1"/>
    <property type="molecule type" value="Genomic_DNA"/>
</dbReference>
<protein>
    <submittedName>
        <fullName evidence="1">Uncharacterized protein</fullName>
    </submittedName>
</protein>
<dbReference type="KEGG" id="vg:17960392"/>
<reference evidence="1 2" key="1">
    <citation type="journal article" date="2013" name="Genome Announc.">
        <title>Complete Genome of Bacillus pumilus Siphophage Blastoid.</title>
        <authorList>
            <person name="Mash S.J."/>
            <person name="Minahan N.T."/>
            <person name="Chamakura K.R."/>
            <person name="Kuty Everett G.F."/>
        </authorList>
    </citation>
    <scope>NUCLEOTIDE SEQUENCE [LARGE SCALE GENOMIC DNA]</scope>
</reference>
<name>U5PSS5_9CAUD</name>
<evidence type="ECO:0000313" key="1">
    <source>
        <dbReference type="EMBL" id="AGY46801.1"/>
    </source>
</evidence>
<organism evidence="1 2">
    <name type="scientific">Bacillus phage Blastoid</name>
    <dbReference type="NCBI Taxonomy" id="2880540"/>
    <lineage>
        <taxon>Viruses</taxon>
        <taxon>Duplodnaviria</taxon>
        <taxon>Heunggongvirae</taxon>
        <taxon>Uroviricota</taxon>
        <taxon>Caudoviricetes</taxon>
        <taxon>Ehrlichviridae</taxon>
        <taxon>Andromedavirus</taxon>
        <taxon>Andromedavirus blastoid</taxon>
    </lineage>
</organism>
<dbReference type="GeneID" id="17960392"/>
<dbReference type="Proteomes" id="UP000017645">
    <property type="component" value="Segment"/>
</dbReference>
<dbReference type="RefSeq" id="YP_008771825.1">
    <property type="nucleotide sequence ID" value="NC_022773.1"/>
</dbReference>
<gene>
    <name evidence="1" type="ORF">Blastoid_2</name>
</gene>